<feature type="signal peptide" evidence="1">
    <location>
        <begin position="1"/>
        <end position="19"/>
    </location>
</feature>
<keyword evidence="1" id="KW-0732">Signal</keyword>
<dbReference type="EMBL" id="NXIE01000001">
    <property type="protein sequence ID" value="RXK14264.1"/>
    <property type="molecule type" value="Genomic_DNA"/>
</dbReference>
<accession>A0A4Q1AVQ0</accession>
<dbReference type="OrthoDB" id="5290005at2"/>
<dbReference type="CDD" id="cd16282">
    <property type="entry name" value="metallo-hydrolase-like_MBL-fold"/>
    <property type="match status" value="1"/>
</dbReference>
<evidence type="ECO:0000256" key="1">
    <source>
        <dbReference type="SAM" id="SignalP"/>
    </source>
</evidence>
<dbReference type="Pfam" id="PF00753">
    <property type="entry name" value="Lactamase_B"/>
    <property type="match status" value="1"/>
</dbReference>
<dbReference type="InterPro" id="IPR050662">
    <property type="entry name" value="Sec-metab_biosynth-thioest"/>
</dbReference>
<keyword evidence="3" id="KW-0378">Hydrolase</keyword>
<feature type="chain" id="PRO_5020579754" evidence="1">
    <location>
        <begin position="20"/>
        <end position="307"/>
    </location>
</feature>
<protein>
    <submittedName>
        <fullName evidence="3">MBL fold metallo-hydrolase</fullName>
    </submittedName>
</protein>
<dbReference type="PANTHER" id="PTHR23131:SF0">
    <property type="entry name" value="ENDORIBONUCLEASE LACTB2"/>
    <property type="match status" value="1"/>
</dbReference>
<feature type="domain" description="Metallo-beta-lactamase" evidence="2">
    <location>
        <begin position="52"/>
        <end position="235"/>
    </location>
</feature>
<dbReference type="RefSeq" id="WP_129060375.1">
    <property type="nucleotide sequence ID" value="NZ_NXIE01000001.1"/>
</dbReference>
<organism evidence="3 4">
    <name type="scientific">Halarcobacter mediterraneus</name>
    <dbReference type="NCBI Taxonomy" id="2023153"/>
    <lineage>
        <taxon>Bacteria</taxon>
        <taxon>Pseudomonadati</taxon>
        <taxon>Campylobacterota</taxon>
        <taxon>Epsilonproteobacteria</taxon>
        <taxon>Campylobacterales</taxon>
        <taxon>Arcobacteraceae</taxon>
        <taxon>Halarcobacter</taxon>
    </lineage>
</organism>
<gene>
    <name evidence="3" type="ORF">CP965_02100</name>
</gene>
<sequence length="307" mass="35120">MKKLISSLLVLGLSSYTYAFDYNLEPKKINDNTWCFLGKLEAPSKENGGFMSNHCYVSTGKNYILIDSGGTYQLAKQAYEKMSKIKKLPVHTIILTHDHDDHWLGASFYKEKFNSKLIGVSTINKNYDKNSKTRMFNTVSKDAIKNTSIVRLDEVIEETKSLKIDNFEFQIFPVGTKAHSSEDIFVYTPSTKTLFASDLVMNGRITSNRDGSVIGQLKAIKMLEKMDYKNLIPGHGLDTSKNAINETKQYFTLLKKRVLKAVEEDIGSAEVTKHIKMEEFKDKALYEELNSRNVFDAYNELEFYEEE</sequence>
<evidence type="ECO:0000313" key="3">
    <source>
        <dbReference type="EMBL" id="RXK14264.1"/>
    </source>
</evidence>
<evidence type="ECO:0000313" key="4">
    <source>
        <dbReference type="Proteomes" id="UP000289718"/>
    </source>
</evidence>
<proteinExistence type="predicted"/>
<dbReference type="InterPro" id="IPR036866">
    <property type="entry name" value="RibonucZ/Hydroxyglut_hydro"/>
</dbReference>
<evidence type="ECO:0000259" key="2">
    <source>
        <dbReference type="SMART" id="SM00849"/>
    </source>
</evidence>
<dbReference type="SUPFAM" id="SSF56281">
    <property type="entry name" value="Metallo-hydrolase/oxidoreductase"/>
    <property type="match status" value="1"/>
</dbReference>
<dbReference type="AlphaFoldDB" id="A0A4Q1AVQ0"/>
<dbReference type="PANTHER" id="PTHR23131">
    <property type="entry name" value="ENDORIBONUCLEASE LACTB2"/>
    <property type="match status" value="1"/>
</dbReference>
<keyword evidence="4" id="KW-1185">Reference proteome</keyword>
<name>A0A4Q1AVQ0_9BACT</name>
<dbReference type="GO" id="GO:0016787">
    <property type="term" value="F:hydrolase activity"/>
    <property type="evidence" value="ECO:0007669"/>
    <property type="project" value="UniProtKB-KW"/>
</dbReference>
<dbReference type="Proteomes" id="UP000289718">
    <property type="component" value="Unassembled WGS sequence"/>
</dbReference>
<comment type="caution">
    <text evidence="3">The sequence shown here is derived from an EMBL/GenBank/DDBJ whole genome shotgun (WGS) entry which is preliminary data.</text>
</comment>
<reference evidence="3 4" key="1">
    <citation type="submission" date="2017-09" db="EMBL/GenBank/DDBJ databases">
        <title>Genomics of the genus Arcobacter.</title>
        <authorList>
            <person name="Perez-Cataluna A."/>
            <person name="Figueras M.J."/>
            <person name="Salas-Masso N."/>
        </authorList>
    </citation>
    <scope>NUCLEOTIDE SEQUENCE [LARGE SCALE GENOMIC DNA]</scope>
    <source>
        <strain evidence="3 4">F156-34</strain>
    </source>
</reference>
<dbReference type="InterPro" id="IPR001279">
    <property type="entry name" value="Metallo-B-lactamas"/>
</dbReference>
<dbReference type="SMART" id="SM00849">
    <property type="entry name" value="Lactamase_B"/>
    <property type="match status" value="1"/>
</dbReference>
<dbReference type="Gene3D" id="3.60.15.10">
    <property type="entry name" value="Ribonuclease Z/Hydroxyacylglutathione hydrolase-like"/>
    <property type="match status" value="1"/>
</dbReference>